<dbReference type="GO" id="GO:0008757">
    <property type="term" value="F:S-adenosylmethionine-dependent methyltransferase activity"/>
    <property type="evidence" value="ECO:0007669"/>
    <property type="project" value="InterPro"/>
</dbReference>
<dbReference type="InterPro" id="IPR022641">
    <property type="entry name" value="CheR_N"/>
</dbReference>
<feature type="active site" evidence="8">
    <location>
        <position position="28"/>
    </location>
</feature>
<dbReference type="SUPFAM" id="SSF47757">
    <property type="entry name" value="Chemotaxis receptor methyltransferase CheR, N-terminal domain"/>
    <property type="match status" value="1"/>
</dbReference>
<keyword evidence="4 8" id="KW-0145">Chemotaxis</keyword>
<dbReference type="InterPro" id="IPR003594">
    <property type="entry name" value="HATPase_dom"/>
</dbReference>
<keyword evidence="6" id="KW-0808">Transferase</keyword>
<dbReference type="EMBL" id="CP047650">
    <property type="protein sequence ID" value="QHI99891.1"/>
    <property type="molecule type" value="Genomic_DNA"/>
</dbReference>
<dbReference type="PROSITE" id="PS50122">
    <property type="entry name" value="CHEB"/>
    <property type="match status" value="1"/>
</dbReference>
<dbReference type="InterPro" id="IPR036097">
    <property type="entry name" value="HisK_dim/P_sf"/>
</dbReference>
<name>A0A857J9U2_9BURK</name>
<dbReference type="InterPro" id="IPR050903">
    <property type="entry name" value="Bact_Chemotaxis_MeTrfase"/>
</dbReference>
<protein>
    <recommendedName>
        <fullName evidence="3">histidine kinase</fullName>
        <ecNumber evidence="3">2.7.13.3</ecNumber>
    </recommendedName>
</protein>
<dbReference type="EC" id="2.7.13.3" evidence="3"/>
<evidence type="ECO:0000259" key="12">
    <source>
        <dbReference type="PROSITE" id="PS50110"/>
    </source>
</evidence>
<dbReference type="Pfam" id="PF01739">
    <property type="entry name" value="CheR"/>
    <property type="match status" value="1"/>
</dbReference>
<dbReference type="SUPFAM" id="SSF52172">
    <property type="entry name" value="CheY-like"/>
    <property type="match status" value="1"/>
</dbReference>
<dbReference type="SUPFAM" id="SSF53335">
    <property type="entry name" value="S-adenosyl-L-methionine-dependent methyltransferases"/>
    <property type="match status" value="1"/>
</dbReference>
<dbReference type="PROSITE" id="PS50123">
    <property type="entry name" value="CHER"/>
    <property type="match status" value="1"/>
</dbReference>
<dbReference type="GO" id="GO:0005886">
    <property type="term" value="C:plasma membrane"/>
    <property type="evidence" value="ECO:0007669"/>
    <property type="project" value="UniProtKB-SubCell"/>
</dbReference>
<dbReference type="GO" id="GO:0008984">
    <property type="term" value="F:protein-glutamate methylesterase activity"/>
    <property type="evidence" value="ECO:0007669"/>
    <property type="project" value="InterPro"/>
</dbReference>
<feature type="domain" description="Response regulatory" evidence="12">
    <location>
        <begin position="1243"/>
        <end position="1359"/>
    </location>
</feature>
<keyword evidence="8" id="KW-0378">Hydrolase</keyword>
<dbReference type="InterPro" id="IPR035965">
    <property type="entry name" value="PAS-like_dom_sf"/>
</dbReference>
<dbReference type="Pfam" id="PF02518">
    <property type="entry name" value="HATPase_c"/>
    <property type="match status" value="1"/>
</dbReference>
<comment type="catalytic activity">
    <reaction evidence="1">
        <text>ATP + protein L-histidine = ADP + protein N-phospho-L-histidine.</text>
        <dbReference type="EC" id="2.7.13.3"/>
    </reaction>
</comment>
<keyword evidence="7" id="KW-0418">Kinase</keyword>
<feature type="domain" description="PAS" evidence="13">
    <location>
        <begin position="856"/>
        <end position="929"/>
    </location>
</feature>
<dbReference type="SUPFAM" id="SSF52738">
    <property type="entry name" value="Methylesterase CheB, C-terminal domain"/>
    <property type="match status" value="1"/>
</dbReference>
<gene>
    <name evidence="17" type="ORF">GT347_19040</name>
</gene>
<feature type="domain" description="CheR-type methyltransferase" evidence="16">
    <location>
        <begin position="230"/>
        <end position="469"/>
    </location>
</feature>
<dbReference type="FunFam" id="3.30.565.10:FF:000006">
    <property type="entry name" value="Sensor histidine kinase WalK"/>
    <property type="match status" value="1"/>
</dbReference>
<proteinExistence type="predicted"/>
<dbReference type="Pfam" id="PF00512">
    <property type="entry name" value="HisKA"/>
    <property type="match status" value="1"/>
</dbReference>
<dbReference type="InterPro" id="IPR011006">
    <property type="entry name" value="CheY-like_superfamily"/>
</dbReference>
<feature type="domain" description="CheB-type methylesterase" evidence="15">
    <location>
        <begin position="19"/>
        <end position="199"/>
    </location>
</feature>
<dbReference type="InterPro" id="IPR035909">
    <property type="entry name" value="CheB_C"/>
</dbReference>
<dbReference type="CDD" id="cd16434">
    <property type="entry name" value="CheB-CheR_fusion"/>
    <property type="match status" value="1"/>
</dbReference>
<evidence type="ECO:0000256" key="2">
    <source>
        <dbReference type="ARBA" id="ARBA00004429"/>
    </source>
</evidence>
<dbReference type="InterPro" id="IPR000673">
    <property type="entry name" value="Sig_transdc_resp-reg_Me-estase"/>
</dbReference>
<evidence type="ECO:0000259" key="13">
    <source>
        <dbReference type="PROSITE" id="PS50112"/>
    </source>
</evidence>
<comment type="subcellular location">
    <subcellularLocation>
        <location evidence="2">Cell inner membrane</location>
        <topology evidence="2">Multi-pass membrane protein</topology>
    </subcellularLocation>
</comment>
<feature type="coiled-coil region" evidence="10">
    <location>
        <begin position="790"/>
        <end position="817"/>
    </location>
</feature>
<dbReference type="SMART" id="SM00091">
    <property type="entry name" value="PAS"/>
    <property type="match status" value="3"/>
</dbReference>
<dbReference type="KEGG" id="xyk:GT347_19040"/>
<dbReference type="SUPFAM" id="SSF55874">
    <property type="entry name" value="ATPase domain of HSP90 chaperone/DNA topoisomerase II/histidine kinase"/>
    <property type="match status" value="1"/>
</dbReference>
<evidence type="ECO:0000256" key="9">
    <source>
        <dbReference type="PROSITE-ProRule" id="PRU00169"/>
    </source>
</evidence>
<evidence type="ECO:0000313" key="18">
    <source>
        <dbReference type="Proteomes" id="UP000464787"/>
    </source>
</evidence>
<feature type="domain" description="Histidine kinase" evidence="11">
    <location>
        <begin position="1007"/>
        <end position="1225"/>
    </location>
</feature>
<evidence type="ECO:0000259" key="15">
    <source>
        <dbReference type="PROSITE" id="PS50122"/>
    </source>
</evidence>
<dbReference type="CDD" id="cd02440">
    <property type="entry name" value="AdoMet_MTases"/>
    <property type="match status" value="1"/>
</dbReference>
<keyword evidence="10" id="KW-0175">Coiled coil</keyword>
<dbReference type="Pfam" id="PF13426">
    <property type="entry name" value="PAS_9"/>
    <property type="match status" value="1"/>
</dbReference>
<dbReference type="NCBIfam" id="TIGR00229">
    <property type="entry name" value="sensory_box"/>
    <property type="match status" value="1"/>
</dbReference>
<evidence type="ECO:0000256" key="4">
    <source>
        <dbReference type="ARBA" id="ARBA00022500"/>
    </source>
</evidence>
<evidence type="ECO:0000313" key="17">
    <source>
        <dbReference type="EMBL" id="QHI99891.1"/>
    </source>
</evidence>
<dbReference type="GO" id="GO:0006935">
    <property type="term" value="P:chemotaxis"/>
    <property type="evidence" value="ECO:0007669"/>
    <property type="project" value="UniProtKB-UniRule"/>
</dbReference>
<dbReference type="PROSITE" id="PS50110">
    <property type="entry name" value="RESPONSE_REGULATORY"/>
    <property type="match status" value="1"/>
</dbReference>
<dbReference type="CDD" id="cd00082">
    <property type="entry name" value="HisKA"/>
    <property type="match status" value="1"/>
</dbReference>
<evidence type="ECO:0000259" key="14">
    <source>
        <dbReference type="PROSITE" id="PS50113"/>
    </source>
</evidence>
<dbReference type="GO" id="GO:0005737">
    <property type="term" value="C:cytoplasm"/>
    <property type="evidence" value="ECO:0007669"/>
    <property type="project" value="InterPro"/>
</dbReference>
<dbReference type="GO" id="GO:0000156">
    <property type="term" value="F:phosphorelay response regulator activity"/>
    <property type="evidence" value="ECO:0007669"/>
    <property type="project" value="InterPro"/>
</dbReference>
<accession>A0A857J9U2</accession>
<sequence>MAHLDPDPEEIPVAKSTLPFPVVGIGASAGGLIALQKLLGRLPAEPGMAFVIVMHLSPEHDSSLGPILQRTSSLPVLTVAGDTHIEVNRVYVISPALKLMMTDGMLRVAPFASIEGRRSSIDLFFRTLAHAHGERSICVVLSGSGCDGAQGLRRVKELGGIALAQSPDDAEFDGMPRAAMQTGMIDFVLPVEELATKLVLLWENARRMELPAPPSDLVVARSTGEAELQAEEALLSIKAILRERTGHEFAHYKRGTILRRLERRMQVNAVPDLPSYRRLLDSEPRETAALLQDMLISVTNFFRDPDAFSALEQTLRSYLAERGPDEPFRAWVAGCATGEEAYSLAIVLREVLGHKVAIQVFASDIDERAIASARTGLFPVSITADVSPERLRDFFVAESNGVRINKATRDMVVFSAHNLLSDPPFTRMDLICCRNVLIYLDRFAQTQALRSFHFALKPRGLLFLGSSETADAADSLFDGIDKGHRLYRANIKAQRARALPPIPSRLPELPVHPYRGPSTELSKAPLELLHERILRNYAPPTVLVDSDDTVLHVSQRAAHLLRLPEGAPTNKLLALARPELRAELRAALARAAETGMTVEAPRVQLMVNGQPHIVIMTVRPATEEVPKGLMLVVFDEAQESMALPPEGIPERDPLIASLEDELLRTQERLKNMVGESSASTEELRASNEELQTINEELRSTTEELETSREELQAVNEELTTVNTELTLRMEDTTKLNDDLQNLMNSAEIGTVFVDRDMRLKRFTPQAATLFNLLPSDAGRPLLDITHRLHYPELSADVNEVLRDLKRIEREVRSQDERWFLARAVPYRTSEDRIEGAVLAFFDISSRRAIEEQLRQTEQRMRLVAESMRDYAIITLDRAGIIASWSPGAEKIFGYAPEEAIGQSFALIFLPEDREAGKAVEELRRAGESGRADDNRWHVRKDGEKVFCSGITTPLDDGQGVVGFAKIARNFTAEEMRDQQREAALLAERATSNRLQEAGAMKDEFLAVVSHELKNPLSVIQMNAQLLGRLPSFQNDGRALRATGAIQNAVSSQLQIINDLLELSRVNMGKLALTTALLDMAELVRNIVDAVGPDVAAKAQRLSMDLAQARIHADAVRVEQIVWNLLTNAIKFTPQGGSIEVSLHSADGMAVVTVTDDGIGMEPGHLAEVFEMFRQVDVGPSRRAGGLGIGLALVKQLAELHGGKVRAQSRGMGLGASFQVWLPLAADGQAARLATTAGRLQGLRLLLVDDDAELLSAFGAILEGSGARVLTAGSSQQALEIVQGTPVDALISDIGMPDRDGYWLAEQLRGAQDSRDLPLIAVSGMARDVDRARAFAAGFDAHLGKPVDLEMLEEAVIAALERRRRGG</sequence>
<dbReference type="SUPFAM" id="SSF55785">
    <property type="entry name" value="PYP-like sensor domain (PAS domain)"/>
    <property type="match status" value="3"/>
</dbReference>
<feature type="active site" evidence="8">
    <location>
        <position position="55"/>
    </location>
</feature>
<evidence type="ECO:0000259" key="16">
    <source>
        <dbReference type="PROSITE" id="PS50123"/>
    </source>
</evidence>
<dbReference type="SMART" id="SM00388">
    <property type="entry name" value="HisKA"/>
    <property type="match status" value="1"/>
</dbReference>
<feature type="domain" description="PAC" evidence="14">
    <location>
        <begin position="802"/>
        <end position="855"/>
    </location>
</feature>
<dbReference type="InterPro" id="IPR000014">
    <property type="entry name" value="PAS"/>
</dbReference>
<dbReference type="Gene3D" id="3.30.565.10">
    <property type="entry name" value="Histidine kinase-like ATPase, C-terminal domain"/>
    <property type="match status" value="1"/>
</dbReference>
<evidence type="ECO:0000256" key="1">
    <source>
        <dbReference type="ARBA" id="ARBA00000085"/>
    </source>
</evidence>
<dbReference type="Gene3D" id="1.10.287.130">
    <property type="match status" value="1"/>
</dbReference>
<dbReference type="SMART" id="SM00138">
    <property type="entry name" value="MeTrc"/>
    <property type="match status" value="1"/>
</dbReference>
<dbReference type="Proteomes" id="UP000464787">
    <property type="component" value="Chromosome"/>
</dbReference>
<dbReference type="SMART" id="SM00387">
    <property type="entry name" value="HATPase_c"/>
    <property type="match status" value="1"/>
</dbReference>
<dbReference type="GO" id="GO:0000155">
    <property type="term" value="F:phosphorelay sensor kinase activity"/>
    <property type="evidence" value="ECO:0007669"/>
    <property type="project" value="InterPro"/>
</dbReference>
<dbReference type="InterPro" id="IPR013656">
    <property type="entry name" value="PAS_4"/>
</dbReference>
<dbReference type="InterPro" id="IPR036890">
    <property type="entry name" value="HATPase_C_sf"/>
</dbReference>
<feature type="coiled-coil region" evidence="10">
    <location>
        <begin position="655"/>
        <end position="728"/>
    </location>
</feature>
<dbReference type="Pfam" id="PF00072">
    <property type="entry name" value="Response_reg"/>
    <property type="match status" value="1"/>
</dbReference>
<dbReference type="PANTHER" id="PTHR24422">
    <property type="entry name" value="CHEMOTAXIS PROTEIN METHYLTRANSFERASE"/>
    <property type="match status" value="1"/>
</dbReference>
<dbReference type="Pfam" id="PF03705">
    <property type="entry name" value="CheR_N"/>
    <property type="match status" value="1"/>
</dbReference>
<dbReference type="RefSeq" id="WP_160553702.1">
    <property type="nucleotide sequence ID" value="NZ_CP047650.1"/>
</dbReference>
<dbReference type="Gene3D" id="3.40.50.180">
    <property type="entry name" value="Methylesterase CheB, C-terminal domain"/>
    <property type="match status" value="1"/>
</dbReference>
<evidence type="ECO:0000256" key="7">
    <source>
        <dbReference type="ARBA" id="ARBA00022777"/>
    </source>
</evidence>
<dbReference type="Pfam" id="PF08448">
    <property type="entry name" value="PAS_4"/>
    <property type="match status" value="1"/>
</dbReference>
<dbReference type="PANTHER" id="PTHR24422:SF27">
    <property type="entry name" value="PROTEIN-GLUTAMATE O-METHYLTRANSFERASE"/>
    <property type="match status" value="1"/>
</dbReference>
<dbReference type="CDD" id="cd00130">
    <property type="entry name" value="PAS"/>
    <property type="match status" value="2"/>
</dbReference>
<dbReference type="SMART" id="SM00448">
    <property type="entry name" value="REC"/>
    <property type="match status" value="1"/>
</dbReference>
<evidence type="ECO:0000256" key="10">
    <source>
        <dbReference type="SAM" id="Coils"/>
    </source>
</evidence>
<dbReference type="PROSITE" id="PS50112">
    <property type="entry name" value="PAS"/>
    <property type="match status" value="1"/>
</dbReference>
<evidence type="ECO:0000256" key="8">
    <source>
        <dbReference type="PROSITE-ProRule" id="PRU00050"/>
    </source>
</evidence>
<dbReference type="PRINTS" id="PR00996">
    <property type="entry name" value="CHERMTFRASE"/>
</dbReference>
<dbReference type="Gene3D" id="3.30.450.20">
    <property type="entry name" value="PAS domain"/>
    <property type="match status" value="2"/>
</dbReference>
<evidence type="ECO:0000259" key="11">
    <source>
        <dbReference type="PROSITE" id="PS50109"/>
    </source>
</evidence>
<dbReference type="InterPro" id="IPR005467">
    <property type="entry name" value="His_kinase_dom"/>
</dbReference>
<organism evidence="17 18">
    <name type="scientific">Xylophilus rhododendri</name>
    <dbReference type="NCBI Taxonomy" id="2697032"/>
    <lineage>
        <taxon>Bacteria</taxon>
        <taxon>Pseudomonadati</taxon>
        <taxon>Pseudomonadota</taxon>
        <taxon>Betaproteobacteria</taxon>
        <taxon>Burkholderiales</taxon>
        <taxon>Xylophilus</taxon>
    </lineage>
</organism>
<dbReference type="SUPFAM" id="SSF47384">
    <property type="entry name" value="Homodimeric domain of signal transducing histidine kinase"/>
    <property type="match status" value="1"/>
</dbReference>
<keyword evidence="5 9" id="KW-0597">Phosphoprotein</keyword>
<dbReference type="Pfam" id="PF13596">
    <property type="entry name" value="PAS_10"/>
    <property type="match status" value="1"/>
</dbReference>
<feature type="modified residue" description="4-aspartylphosphate" evidence="9">
    <location>
        <position position="1292"/>
    </location>
</feature>
<keyword evidence="18" id="KW-1185">Reference proteome</keyword>
<dbReference type="InterPro" id="IPR000700">
    <property type="entry name" value="PAS-assoc_C"/>
</dbReference>
<dbReference type="InterPro" id="IPR003661">
    <property type="entry name" value="HisK_dim/P_dom"/>
</dbReference>
<evidence type="ECO:0000256" key="3">
    <source>
        <dbReference type="ARBA" id="ARBA00012438"/>
    </source>
</evidence>
<evidence type="ECO:0000256" key="5">
    <source>
        <dbReference type="ARBA" id="ARBA00022553"/>
    </source>
</evidence>
<reference evidence="17 18" key="1">
    <citation type="submission" date="2020-01" db="EMBL/GenBank/DDBJ databases">
        <title>Genome sequencing of strain KACC 21265.</title>
        <authorList>
            <person name="Heo J."/>
            <person name="Kim S.-J."/>
            <person name="Kim J.-S."/>
            <person name="Hong S.-B."/>
            <person name="Kwon S.-W."/>
        </authorList>
    </citation>
    <scope>NUCLEOTIDE SEQUENCE [LARGE SCALE GENOMIC DNA]</scope>
    <source>
        <strain evidence="17 18">KACC 21265</strain>
    </source>
</reference>
<dbReference type="InterPro" id="IPR029063">
    <property type="entry name" value="SAM-dependent_MTases_sf"/>
</dbReference>
<dbReference type="Gene3D" id="3.40.50.150">
    <property type="entry name" value="Vaccinia Virus protein VP39"/>
    <property type="match status" value="1"/>
</dbReference>
<dbReference type="Pfam" id="PF01339">
    <property type="entry name" value="CheB_methylest"/>
    <property type="match status" value="1"/>
</dbReference>
<dbReference type="PROSITE" id="PS50113">
    <property type="entry name" value="PAC"/>
    <property type="match status" value="1"/>
</dbReference>
<dbReference type="InterPro" id="IPR001789">
    <property type="entry name" value="Sig_transdc_resp-reg_receiver"/>
</dbReference>
<dbReference type="InterPro" id="IPR022642">
    <property type="entry name" value="CheR_C"/>
</dbReference>
<dbReference type="InterPro" id="IPR000780">
    <property type="entry name" value="CheR_MeTrfase"/>
</dbReference>
<feature type="active site" evidence="8">
    <location>
        <position position="147"/>
    </location>
</feature>
<evidence type="ECO:0000256" key="6">
    <source>
        <dbReference type="ARBA" id="ARBA00022679"/>
    </source>
</evidence>
<dbReference type="PROSITE" id="PS50109">
    <property type="entry name" value="HIS_KIN"/>
    <property type="match status" value="1"/>
</dbReference>
<dbReference type="Gene3D" id="3.40.50.2300">
    <property type="match status" value="1"/>
</dbReference>